<feature type="transmembrane region" description="Helical" evidence="2">
    <location>
        <begin position="246"/>
        <end position="265"/>
    </location>
</feature>
<feature type="chain" id="PRO_5046478515" description="Gram-positive cocci surface proteins LPxTG domain-containing protein" evidence="3">
    <location>
        <begin position="30"/>
        <end position="273"/>
    </location>
</feature>
<keyword evidence="3" id="KW-0732">Signal</keyword>
<evidence type="ECO:0000256" key="1">
    <source>
        <dbReference type="SAM" id="MobiDB-lite"/>
    </source>
</evidence>
<feature type="signal peptide" evidence="3">
    <location>
        <begin position="1"/>
        <end position="29"/>
    </location>
</feature>
<evidence type="ECO:0000256" key="3">
    <source>
        <dbReference type="SAM" id="SignalP"/>
    </source>
</evidence>
<dbReference type="EMBL" id="JBHSOF010000041">
    <property type="protein sequence ID" value="MFC5666514.1"/>
    <property type="molecule type" value="Genomic_DNA"/>
</dbReference>
<evidence type="ECO:0000256" key="2">
    <source>
        <dbReference type="SAM" id="Phobius"/>
    </source>
</evidence>
<keyword evidence="2" id="KW-0812">Transmembrane</keyword>
<keyword evidence="5" id="KW-1185">Reference proteome</keyword>
<dbReference type="RefSeq" id="WP_380228196.1">
    <property type="nucleotide sequence ID" value="NZ_JBHSOF010000041.1"/>
</dbReference>
<name>A0ABW0XBV5_9ACTN</name>
<feature type="region of interest" description="Disordered" evidence="1">
    <location>
        <begin position="139"/>
        <end position="182"/>
    </location>
</feature>
<accession>A0ABW0XBV5</accession>
<protein>
    <recommendedName>
        <fullName evidence="6">Gram-positive cocci surface proteins LPxTG domain-containing protein</fullName>
    </recommendedName>
</protein>
<proteinExistence type="predicted"/>
<reference evidence="5" key="1">
    <citation type="journal article" date="2019" name="Int. J. Syst. Evol. Microbiol.">
        <title>The Global Catalogue of Microorganisms (GCM) 10K type strain sequencing project: providing services to taxonomists for standard genome sequencing and annotation.</title>
        <authorList>
            <consortium name="The Broad Institute Genomics Platform"/>
            <consortium name="The Broad Institute Genome Sequencing Center for Infectious Disease"/>
            <person name="Wu L."/>
            <person name="Ma J."/>
        </authorList>
    </citation>
    <scope>NUCLEOTIDE SEQUENCE [LARGE SCALE GENOMIC DNA]</scope>
    <source>
        <strain evidence="5">CGMCC 4.1437</strain>
    </source>
</reference>
<comment type="caution">
    <text evidence="4">The sequence shown here is derived from an EMBL/GenBank/DDBJ whole genome shotgun (WGS) entry which is preliminary data.</text>
</comment>
<keyword evidence="2" id="KW-1133">Transmembrane helix</keyword>
<gene>
    <name evidence="4" type="ORF">ACFP3U_26545</name>
</gene>
<sequence>MHASRSTRAVFTAAAVGLLSLSAAPSAFATAGIYTVPVHQDLPVTAAGFGEHEAKCGSIGPGQDGWHFVLPGNSTDFVKLTVAFDNGAPQVVTAFGPPTTKHAYVASAPGAKLTSASAEVQGGEVKWFNLSHTCPAVNATPSSTPSAPTSTPSSTPSTPAPSTSATPSNPTSPAGSTSPSATASVSISASATSKASSSASATAGASAGSTASAGATVGAAAGGSPSPSASAAASGGASLASTGANVGMTLAAALGLLGAGTVLVMRRRKARQH</sequence>
<dbReference type="Proteomes" id="UP001595975">
    <property type="component" value="Unassembled WGS sequence"/>
</dbReference>
<evidence type="ECO:0000313" key="5">
    <source>
        <dbReference type="Proteomes" id="UP001595975"/>
    </source>
</evidence>
<organism evidence="4 5">
    <name type="scientific">Kitasatospora misakiensis</name>
    <dbReference type="NCBI Taxonomy" id="67330"/>
    <lineage>
        <taxon>Bacteria</taxon>
        <taxon>Bacillati</taxon>
        <taxon>Actinomycetota</taxon>
        <taxon>Actinomycetes</taxon>
        <taxon>Kitasatosporales</taxon>
        <taxon>Streptomycetaceae</taxon>
        <taxon>Kitasatospora</taxon>
    </lineage>
</organism>
<feature type="region of interest" description="Disordered" evidence="1">
    <location>
        <begin position="215"/>
        <end position="238"/>
    </location>
</feature>
<keyword evidence="2" id="KW-0472">Membrane</keyword>
<evidence type="ECO:0008006" key="6">
    <source>
        <dbReference type="Google" id="ProtNLM"/>
    </source>
</evidence>
<evidence type="ECO:0000313" key="4">
    <source>
        <dbReference type="EMBL" id="MFC5666514.1"/>
    </source>
</evidence>